<evidence type="ECO:0000313" key="3">
    <source>
        <dbReference type="Proteomes" id="UP000017429"/>
    </source>
</evidence>
<dbReference type="InterPro" id="IPR008964">
    <property type="entry name" value="Invasin/intimin_cell_adhesion"/>
</dbReference>
<feature type="domain" description="BIG2" evidence="1">
    <location>
        <begin position="133"/>
        <end position="214"/>
    </location>
</feature>
<feature type="domain" description="BIG2" evidence="1">
    <location>
        <begin position="219"/>
        <end position="297"/>
    </location>
</feature>
<reference evidence="2" key="2">
    <citation type="submission" date="2022-05" db="EMBL/GenBank/DDBJ databases">
        <authorList>
            <person name="Proctor A.L."/>
            <person name="Phillips G.J."/>
            <person name="Wannemuehler M.J."/>
        </authorList>
    </citation>
    <scope>NUCLEOTIDE SEQUENCE</scope>
    <source>
        <strain evidence="2">ASF457</strain>
    </source>
</reference>
<dbReference type="EMBL" id="CP097562">
    <property type="protein sequence ID" value="USF23923.1"/>
    <property type="molecule type" value="Genomic_DNA"/>
</dbReference>
<keyword evidence="3" id="KW-1185">Reference proteome</keyword>
<reference evidence="2" key="3">
    <citation type="submission" date="2022-06" db="EMBL/GenBank/DDBJ databases">
        <title>Resources to Facilitate Use of the Altered Schaedler Flora (ASF) Mouse Model to Study Microbiome Function.</title>
        <authorList>
            <person name="Proctor A."/>
            <person name="Parvinroo S."/>
            <person name="Richie T."/>
            <person name="Jia X."/>
            <person name="Lee S.T.M."/>
            <person name="Karp P.D."/>
            <person name="Paley S."/>
            <person name="Kostic A.D."/>
            <person name="Pierre J.F."/>
            <person name="Wannemuehler M.J."/>
            <person name="Phillips G.J."/>
        </authorList>
    </citation>
    <scope>NUCLEOTIDE SEQUENCE</scope>
    <source>
        <strain evidence="2">ASF457</strain>
    </source>
</reference>
<dbReference type="Gene3D" id="2.60.40.1080">
    <property type="match status" value="1"/>
</dbReference>
<organism evidence="2 3">
    <name type="scientific">Mucispirillum schaedleri ASF457</name>
    <dbReference type="NCBI Taxonomy" id="1379858"/>
    <lineage>
        <taxon>Bacteria</taxon>
        <taxon>Pseudomonadati</taxon>
        <taxon>Deferribacterota</taxon>
        <taxon>Deferribacteres</taxon>
        <taxon>Deferribacterales</taxon>
        <taxon>Mucispirillaceae</taxon>
        <taxon>Mucispirillum</taxon>
    </lineage>
</organism>
<name>A0AA97LP11_9BACT</name>
<accession>A0AA97LP11</accession>
<sequence>MKSELRVGLNLNKAAGGMEAPEVLMSLDFEGTQILFDKYVIDLSGLESAGGDLNKFIADTFDNLGAELIEGSEYGLYFTLDPAKNPQYKPILDNSIVQDGQYLKLELRKTNDIEVDGGLDVEPAGPDAPVTIPVENIVIDTASHSYFRGSNITIDFSITPSNTSDTEVDWATNSNGSGTITCVNGEGELVLSKVMVDDTVTLTIKNGKTAQFQITLTDSIENISFIKSSYQLTQNETQTIAIDNYDTIKNQISSLQYTSSDANIASVDNNGSVKALKNGVVTITATATSNGKNLSASYELDVLGLVDFSSNDSFIASAQGTYNITFFGTNPGKAGSFMGEQTEVPVTTDCELYKELFNSTKCEGGGFVKNIIVNKDKFVGKATITIQDDGSAVIHTKILMTAESMAKNSPDDQYQYSVYRTTNRGDSNNSKNTVQGITGRHLTANGTWATSTFDVRQYKNNLSKEIILYSHLIGKEISIPIAGNKTVNPITYVIMSKESSQPEKMGYSDISVAPFNKVTGINPTDLGKDAPNY</sequence>
<dbReference type="InterPro" id="IPR003343">
    <property type="entry name" value="Big_2"/>
</dbReference>
<protein>
    <recommendedName>
        <fullName evidence="1">BIG2 domain-containing protein</fullName>
    </recommendedName>
</protein>
<dbReference type="RefSeq" id="WP_251930669.1">
    <property type="nucleotide sequence ID" value="NZ_CP097562.1"/>
</dbReference>
<dbReference type="Proteomes" id="UP000017429">
    <property type="component" value="Chromosome"/>
</dbReference>
<proteinExistence type="predicted"/>
<dbReference type="Pfam" id="PF02368">
    <property type="entry name" value="Big_2"/>
    <property type="match status" value="1"/>
</dbReference>
<evidence type="ECO:0000259" key="1">
    <source>
        <dbReference type="SMART" id="SM00635"/>
    </source>
</evidence>
<reference evidence="2" key="1">
    <citation type="journal article" date="2014" name="Genome Announc.">
        <title>Draft genome sequences of the altered schaedler flora, a defined bacterial community from gnotobiotic mice.</title>
        <authorList>
            <person name="Wannemuehler M.J."/>
            <person name="Overstreet A.M."/>
            <person name="Ward D.V."/>
            <person name="Phillips G.J."/>
        </authorList>
    </citation>
    <scope>NUCLEOTIDE SEQUENCE</scope>
    <source>
        <strain evidence="2">ASF457</strain>
    </source>
</reference>
<dbReference type="SUPFAM" id="SSF49373">
    <property type="entry name" value="Invasin/intimin cell-adhesion fragments"/>
    <property type="match status" value="1"/>
</dbReference>
<dbReference type="SMART" id="SM00635">
    <property type="entry name" value="BID_2"/>
    <property type="match status" value="2"/>
</dbReference>
<dbReference type="AlphaFoldDB" id="A0AA97LP11"/>
<dbReference type="KEGG" id="msch:N508_000996"/>
<gene>
    <name evidence="2" type="ORF">N508_000996</name>
</gene>
<evidence type="ECO:0000313" key="2">
    <source>
        <dbReference type="EMBL" id="USF23923.1"/>
    </source>
</evidence>